<dbReference type="InterPro" id="IPR036112">
    <property type="entry name" value="ComA_synth_sf"/>
</dbReference>
<dbReference type="PATRIC" id="fig|129848.4.peg.414"/>
<dbReference type="Gene3D" id="3.20.20.70">
    <property type="entry name" value="Aldolase class I"/>
    <property type="match status" value="1"/>
</dbReference>
<dbReference type="Pfam" id="PF02679">
    <property type="entry name" value="ComA"/>
    <property type="match status" value="1"/>
</dbReference>
<dbReference type="Proteomes" id="UP000094707">
    <property type="component" value="Chromosome I"/>
</dbReference>
<dbReference type="AlphaFoldDB" id="A0A1D3L011"/>
<reference evidence="3 4" key="1">
    <citation type="submission" date="2016-08" db="EMBL/GenBank/DDBJ databases">
        <authorList>
            <person name="Seilhamer J.J."/>
        </authorList>
    </citation>
    <scope>NUCLEOTIDE SEQUENCE [LARGE SCALE GENOMIC DNA]</scope>
    <source>
        <strain evidence="3">Buetzberg</strain>
    </source>
</reference>
<dbReference type="EMBL" id="LT607756">
    <property type="protein sequence ID" value="SCG84991.1"/>
    <property type="molecule type" value="Genomic_DNA"/>
</dbReference>
<dbReference type="EC" id="4.4.1.19" evidence="2"/>
<organism evidence="3 4">
    <name type="scientific">Methanobacterium congolense</name>
    <dbReference type="NCBI Taxonomy" id="118062"/>
    <lineage>
        <taxon>Archaea</taxon>
        <taxon>Methanobacteriati</taxon>
        <taxon>Methanobacteriota</taxon>
        <taxon>Methanomada group</taxon>
        <taxon>Methanobacteria</taxon>
        <taxon>Methanobacteriales</taxon>
        <taxon>Methanobacteriaceae</taxon>
        <taxon>Methanobacterium</taxon>
    </lineage>
</organism>
<dbReference type="InterPro" id="IPR013785">
    <property type="entry name" value="Aldolase_TIM"/>
</dbReference>
<dbReference type="GO" id="GO:0043817">
    <property type="term" value="F:phosphosulfolactate synthase activity"/>
    <property type="evidence" value="ECO:0007669"/>
    <property type="project" value="UniProtKB-UniRule"/>
</dbReference>
<evidence type="ECO:0000313" key="3">
    <source>
        <dbReference type="EMBL" id="SCG84991.1"/>
    </source>
</evidence>
<dbReference type="GO" id="GO:0019295">
    <property type="term" value="P:coenzyme M biosynthetic process"/>
    <property type="evidence" value="ECO:0007669"/>
    <property type="project" value="InterPro"/>
</dbReference>
<proteinExistence type="inferred from homology"/>
<dbReference type="PANTHER" id="PTHR48413">
    <property type="match status" value="1"/>
</dbReference>
<keyword evidence="4" id="KW-1185">Reference proteome</keyword>
<gene>
    <name evidence="3" type="primary">comA</name>
    <name evidence="3" type="ORF">MCBB_0411</name>
</gene>
<keyword evidence="3" id="KW-0456">Lyase</keyword>
<sequence length="264" mass="29341">MEKQGDAMNAFNFLTQDRVKEPGTGITMMLDKGTGPKMLEDLLEISGEHVDLAKFGWCTSAVYNEEIVKTKVESYKAHGVVPYPGGTLFEVAYTQNKLEEFLNEADKLGFEAIEISDGSVDIPLEARDEVIQNVKDNGFMVITEVGKKDPQKDGEYTTQERVELIEHDINMGAYKVLIEAREGGKGIGIYDNAGNVKKDDVQRIADSIDVKNVIWEAPQKNQQVYLILKFGANVNLGNIPPEEIISLETMRRGLRGDTLGKVNL</sequence>
<dbReference type="STRING" id="118062.MCBB_0411"/>
<dbReference type="PANTHER" id="PTHR48413:SF1">
    <property type="entry name" value="PROTEIN HEAT-STRESS-ASSOCIATED 32"/>
    <property type="match status" value="1"/>
</dbReference>
<evidence type="ECO:0000313" key="4">
    <source>
        <dbReference type="Proteomes" id="UP000094707"/>
    </source>
</evidence>
<dbReference type="InterPro" id="IPR022370">
    <property type="entry name" value="Arch_ComA"/>
</dbReference>
<accession>A0A1D3L011</accession>
<evidence type="ECO:0000256" key="1">
    <source>
        <dbReference type="ARBA" id="ARBA00010424"/>
    </source>
</evidence>
<dbReference type="KEGG" id="mcub:MCBB_0411"/>
<dbReference type="NCBIfam" id="TIGR03849">
    <property type="entry name" value="arch_ComA"/>
    <property type="match status" value="1"/>
</dbReference>
<name>A0A1D3L011_9EURY</name>
<dbReference type="InterPro" id="IPR003830">
    <property type="entry name" value="ComA_synth"/>
</dbReference>
<protein>
    <recommendedName>
        <fullName evidence="2">Phosphosulfolactate synthase</fullName>
        <ecNumber evidence="2">4.4.1.19</ecNumber>
    </recommendedName>
</protein>
<comment type="similarity">
    <text evidence="1">Belongs to the phosphosulfolactate synthase family.</text>
</comment>
<evidence type="ECO:0000256" key="2">
    <source>
        <dbReference type="NCBIfam" id="TIGR03849"/>
    </source>
</evidence>
<dbReference type="SUPFAM" id="SSF102110">
    <property type="entry name" value="(2r)-phospho-3-sulfolactate synthase ComA"/>
    <property type="match status" value="1"/>
</dbReference>